<dbReference type="EMBL" id="JAUOZS010000001">
    <property type="protein sequence ID" value="MDT8903324.1"/>
    <property type="molecule type" value="Genomic_DNA"/>
</dbReference>
<dbReference type="Proteomes" id="UP001254848">
    <property type="component" value="Unassembled WGS sequence"/>
</dbReference>
<comment type="caution">
    <text evidence="2">The sequence shown here is derived from an EMBL/GenBank/DDBJ whole genome shotgun (WGS) entry which is preliminary data.</text>
</comment>
<accession>A0ABU3P2P3</accession>
<proteinExistence type="predicted"/>
<evidence type="ECO:0000256" key="1">
    <source>
        <dbReference type="SAM" id="MobiDB-lite"/>
    </source>
</evidence>
<gene>
    <name evidence="2" type="ORF">Q4T40_19005</name>
</gene>
<reference evidence="2 3" key="1">
    <citation type="submission" date="2023-07" db="EMBL/GenBank/DDBJ databases">
        <title>The novel representative of Negativicutes class, Anaeroselena agilis gen. nov. sp. nov.</title>
        <authorList>
            <person name="Prokofeva M.I."/>
            <person name="Elcheninov A.G."/>
            <person name="Klyukina A."/>
            <person name="Kublanov I.V."/>
            <person name="Frolov E.N."/>
            <person name="Podosokorskaya O.A."/>
        </authorList>
    </citation>
    <scope>NUCLEOTIDE SEQUENCE [LARGE SCALE GENOMIC DNA]</scope>
    <source>
        <strain evidence="2 3">4137-cl</strain>
    </source>
</reference>
<sequence length="226" mass="24285">MATTSTDAVSQTIIDTLLADVNAIVPNYVSLVNSYRLLVGAAEETHRIPGVTPDAVARAIERFDRSGVLIDIIIDLLCCKIAFSSELLAVTCAPVDIFRLLANRFDVADTPHLVAEEILVLEVVRRAQERLRGVGPVPPCTPPGGPPYTFATSCYVPPPPPPPPIPPEPPFTPPCFVPVSAEEGVPAPPAKSASDTNEVADNAEKKRKGSAARRDCNPLRPRRLKR</sequence>
<protein>
    <submittedName>
        <fullName evidence="2">Uncharacterized protein</fullName>
    </submittedName>
</protein>
<keyword evidence="3" id="KW-1185">Reference proteome</keyword>
<name>A0ABU3P2P3_9FIRM</name>
<evidence type="ECO:0000313" key="2">
    <source>
        <dbReference type="EMBL" id="MDT8903324.1"/>
    </source>
</evidence>
<evidence type="ECO:0000313" key="3">
    <source>
        <dbReference type="Proteomes" id="UP001254848"/>
    </source>
</evidence>
<feature type="region of interest" description="Disordered" evidence="1">
    <location>
        <begin position="180"/>
        <end position="226"/>
    </location>
</feature>
<dbReference type="RefSeq" id="WP_413781784.1">
    <property type="nucleotide sequence ID" value="NZ_JAUOZS010000001.1"/>
</dbReference>
<organism evidence="2 3">
    <name type="scientific">Anaeroselena agilis</name>
    <dbReference type="NCBI Taxonomy" id="3063788"/>
    <lineage>
        <taxon>Bacteria</taxon>
        <taxon>Bacillati</taxon>
        <taxon>Bacillota</taxon>
        <taxon>Negativicutes</taxon>
        <taxon>Acetonemataceae</taxon>
        <taxon>Anaeroselena</taxon>
    </lineage>
</organism>